<dbReference type="SUPFAM" id="SSF55811">
    <property type="entry name" value="Nudix"/>
    <property type="match status" value="1"/>
</dbReference>
<dbReference type="Gene3D" id="3.90.79.10">
    <property type="entry name" value="Nucleoside Triphosphate Pyrophosphohydrolase"/>
    <property type="match status" value="1"/>
</dbReference>
<evidence type="ECO:0000256" key="3">
    <source>
        <dbReference type="ARBA" id="ARBA00007275"/>
    </source>
</evidence>
<evidence type="ECO:0000313" key="10">
    <source>
        <dbReference type="Proteomes" id="UP000290287"/>
    </source>
</evidence>
<dbReference type="PANTHER" id="PTHR11839:SF18">
    <property type="entry name" value="NUDIX HYDROLASE DOMAIN-CONTAINING PROTEIN"/>
    <property type="match status" value="1"/>
</dbReference>
<dbReference type="GO" id="GO:0016787">
    <property type="term" value="F:hydrolase activity"/>
    <property type="evidence" value="ECO:0007669"/>
    <property type="project" value="UniProtKB-KW"/>
</dbReference>
<reference evidence="9 10" key="1">
    <citation type="submission" date="2017-10" db="EMBL/GenBank/DDBJ databases">
        <title>Nyctiphanis sp. nov., isolated from the stomach of the euphausiid Nyctiphanes simplex (Hansen, 1911) in the Gulf of California.</title>
        <authorList>
            <person name="Gomez-Gil B."/>
            <person name="Aguilar-Mendez M."/>
            <person name="Lopez-Cortes A."/>
            <person name="Gomez-Gutierrez J."/>
            <person name="Roque A."/>
            <person name="Lang E."/>
            <person name="Gonzalez-Castillo A."/>
        </authorList>
    </citation>
    <scope>NUCLEOTIDE SEQUENCE [LARGE SCALE GENOMIC DNA]</scope>
    <source>
        <strain evidence="9 10">CAIM 600</strain>
    </source>
</reference>
<dbReference type="PANTHER" id="PTHR11839">
    <property type="entry name" value="UDP/ADP-SUGAR PYROPHOSPHATASE"/>
    <property type="match status" value="1"/>
</dbReference>
<dbReference type="InterPro" id="IPR000086">
    <property type="entry name" value="NUDIX_hydrolase_dom"/>
</dbReference>
<comment type="similarity">
    <text evidence="3">Belongs to the Nudix hydrolase family. NudK subfamily.</text>
</comment>
<keyword evidence="5" id="KW-0378">Hydrolase</keyword>
<evidence type="ECO:0000256" key="6">
    <source>
        <dbReference type="ARBA" id="ARBA00032162"/>
    </source>
</evidence>
<dbReference type="GO" id="GO:0006753">
    <property type="term" value="P:nucleoside phosphate metabolic process"/>
    <property type="evidence" value="ECO:0007669"/>
    <property type="project" value="TreeGrafter"/>
</dbReference>
<gene>
    <name evidence="9" type="ORF">CS022_02570</name>
</gene>
<evidence type="ECO:0000256" key="5">
    <source>
        <dbReference type="ARBA" id="ARBA00022801"/>
    </source>
</evidence>
<dbReference type="OrthoDB" id="9806150at2"/>
<organism evidence="9 10">
    <name type="scientific">Veronia nyctiphanis</name>
    <dbReference type="NCBI Taxonomy" id="1278244"/>
    <lineage>
        <taxon>Bacteria</taxon>
        <taxon>Pseudomonadati</taxon>
        <taxon>Pseudomonadota</taxon>
        <taxon>Gammaproteobacteria</taxon>
        <taxon>Vibrionales</taxon>
        <taxon>Vibrionaceae</taxon>
        <taxon>Veronia</taxon>
    </lineage>
</organism>
<proteinExistence type="inferred from homology"/>
<dbReference type="GO" id="GO:0019693">
    <property type="term" value="P:ribose phosphate metabolic process"/>
    <property type="evidence" value="ECO:0007669"/>
    <property type="project" value="TreeGrafter"/>
</dbReference>
<dbReference type="EMBL" id="PEIB01000002">
    <property type="protein sequence ID" value="RXJ74488.1"/>
    <property type="molecule type" value="Genomic_DNA"/>
</dbReference>
<dbReference type="Proteomes" id="UP000290287">
    <property type="component" value="Unassembled WGS sequence"/>
</dbReference>
<comment type="catalytic activity">
    <reaction evidence="1">
        <text>GDP-alpha-D-mannose + H2O = alpha-D-mannose 1-phosphate + GMP + 2 H(+)</text>
        <dbReference type="Rhea" id="RHEA:27978"/>
        <dbReference type="ChEBI" id="CHEBI:15377"/>
        <dbReference type="ChEBI" id="CHEBI:15378"/>
        <dbReference type="ChEBI" id="CHEBI:57527"/>
        <dbReference type="ChEBI" id="CHEBI:58115"/>
        <dbReference type="ChEBI" id="CHEBI:58409"/>
    </reaction>
</comment>
<evidence type="ECO:0000256" key="1">
    <source>
        <dbReference type="ARBA" id="ARBA00000847"/>
    </source>
</evidence>
<dbReference type="Pfam" id="PF00293">
    <property type="entry name" value="NUDIX"/>
    <property type="match status" value="1"/>
</dbReference>
<name>A0A4V1LTA2_9GAMM</name>
<dbReference type="RefSeq" id="WP_129120958.1">
    <property type="nucleotide sequence ID" value="NZ_PEIB01000002.1"/>
</dbReference>
<dbReference type="AlphaFoldDB" id="A0A4V1LTA2"/>
<comment type="cofactor">
    <cofactor evidence="2">
        <name>Mg(2+)</name>
        <dbReference type="ChEBI" id="CHEBI:18420"/>
    </cofactor>
</comment>
<keyword evidence="10" id="KW-1185">Reference proteome</keyword>
<dbReference type="InterPro" id="IPR015797">
    <property type="entry name" value="NUDIX_hydrolase-like_dom_sf"/>
</dbReference>
<evidence type="ECO:0000256" key="2">
    <source>
        <dbReference type="ARBA" id="ARBA00001946"/>
    </source>
</evidence>
<dbReference type="CDD" id="cd03424">
    <property type="entry name" value="NUDIX_ADPRase_Nudt5_UGPPase_Nudt14"/>
    <property type="match status" value="1"/>
</dbReference>
<protein>
    <recommendedName>
        <fullName evidence="4">GDP-mannose pyrophosphatase</fullName>
    </recommendedName>
    <alternativeName>
        <fullName evidence="6">GDP-mannose hydrolase</fullName>
    </alternativeName>
    <alternativeName>
        <fullName evidence="7">GDPMK</fullName>
    </alternativeName>
</protein>
<evidence type="ECO:0000256" key="7">
    <source>
        <dbReference type="ARBA" id="ARBA00032272"/>
    </source>
</evidence>
<dbReference type="PROSITE" id="PS51462">
    <property type="entry name" value="NUDIX"/>
    <property type="match status" value="1"/>
</dbReference>
<comment type="caution">
    <text evidence="9">The sequence shown here is derived from an EMBL/GenBank/DDBJ whole genome shotgun (WGS) entry which is preliminary data.</text>
</comment>
<evidence type="ECO:0000256" key="4">
    <source>
        <dbReference type="ARBA" id="ARBA00016377"/>
    </source>
</evidence>
<feature type="domain" description="Nudix hydrolase" evidence="8">
    <location>
        <begin position="33"/>
        <end position="161"/>
    </location>
</feature>
<evidence type="ECO:0000313" key="9">
    <source>
        <dbReference type="EMBL" id="RXJ74488.1"/>
    </source>
</evidence>
<sequence>MAQSETIHRWKRFRLCEDTVDFPDGKTAKQTIVRHPGAALIVPIQGDHLFLLRQYRPALDRWIFEFPAGTIEENESPIACAKRELQEETQHVADCWTELGAIHPAPGFCDEEMYLYVASSLAPKSGQPDDDEYLDVISLSVDEVSKLIRDNEITDCKTITAFTLATLKGLIPQ</sequence>
<accession>A0A4V1LTA2</accession>
<evidence type="ECO:0000259" key="8">
    <source>
        <dbReference type="PROSITE" id="PS51462"/>
    </source>
</evidence>